<feature type="transmembrane region" description="Helical" evidence="1">
    <location>
        <begin position="102"/>
        <end position="120"/>
    </location>
</feature>
<dbReference type="Proteomes" id="UP000254737">
    <property type="component" value="Unassembled WGS sequence"/>
</dbReference>
<dbReference type="SUPFAM" id="SSF53756">
    <property type="entry name" value="UDP-Glycosyltransferase/glycogen phosphorylase"/>
    <property type="match status" value="1"/>
</dbReference>
<accession>A0A376G0Q5</accession>
<dbReference type="Pfam" id="PF00534">
    <property type="entry name" value="Glycos_transf_1"/>
    <property type="match status" value="1"/>
</dbReference>
<evidence type="ECO:0000313" key="4">
    <source>
        <dbReference type="Proteomes" id="UP000254737"/>
    </source>
</evidence>
<dbReference type="EMBL" id="UFXS01000001">
    <property type="protein sequence ID" value="STD53511.1"/>
    <property type="molecule type" value="Genomic_DNA"/>
</dbReference>
<name>A0A376G0Q5_9FLAO</name>
<organism evidence="3 4">
    <name type="scientific">Empedobacter falsenii</name>
    <dbReference type="NCBI Taxonomy" id="343874"/>
    <lineage>
        <taxon>Bacteria</taxon>
        <taxon>Pseudomonadati</taxon>
        <taxon>Bacteroidota</taxon>
        <taxon>Flavobacteriia</taxon>
        <taxon>Flavobacteriales</taxon>
        <taxon>Weeksellaceae</taxon>
        <taxon>Empedobacter</taxon>
    </lineage>
</organism>
<dbReference type="EC" id="2.4.1.246" evidence="3"/>
<gene>
    <name evidence="3" type="primary">mfpsA_1</name>
    <name evidence="3" type="ORF">NCTC13456_00528</name>
</gene>
<dbReference type="PANTHER" id="PTHR12526">
    <property type="entry name" value="GLYCOSYLTRANSFERASE"/>
    <property type="match status" value="1"/>
</dbReference>
<evidence type="ECO:0000313" key="3">
    <source>
        <dbReference type="EMBL" id="STD53511.1"/>
    </source>
</evidence>
<keyword evidence="3" id="KW-0808">Transferase</keyword>
<evidence type="ECO:0000259" key="2">
    <source>
        <dbReference type="Pfam" id="PF00534"/>
    </source>
</evidence>
<keyword evidence="1" id="KW-0812">Transmembrane</keyword>
<dbReference type="GO" id="GO:0103011">
    <property type="term" value="F:mannosylfructose-phosphate synthase activity"/>
    <property type="evidence" value="ECO:0007669"/>
    <property type="project" value="UniProtKB-EC"/>
</dbReference>
<dbReference type="CDD" id="cd03801">
    <property type="entry name" value="GT4_PimA-like"/>
    <property type="match status" value="1"/>
</dbReference>
<proteinExistence type="predicted"/>
<keyword evidence="1" id="KW-1133">Transmembrane helix</keyword>
<dbReference type="InterPro" id="IPR001296">
    <property type="entry name" value="Glyco_trans_1"/>
</dbReference>
<dbReference type="AlphaFoldDB" id="A0A376G0Q5"/>
<feature type="domain" description="Glycosyl transferase family 1" evidence="2">
    <location>
        <begin position="208"/>
        <end position="369"/>
    </location>
</feature>
<dbReference type="Gene3D" id="3.40.50.2000">
    <property type="entry name" value="Glycogen Phosphorylase B"/>
    <property type="match status" value="2"/>
</dbReference>
<sequence>MQKRHKIIFINQSSELYGSDKTLLDLVVGLKTNYNIDPIVIMQQPGLLNLELDKYNIEYHYIPVLKLHKKMFSLKYLLGLAKDSILSVIKLRKIVKKNNVKLIYTNAFSVMLGNVYAYWFKTKHIWHCHEIIHSPKLFVKIYYKLIKSRLVDTVIYNSKSTMKCWVNEDSKILKKANLVYNGIDINPIIETNENVNKLRLSLFPNSTHDSLIYGNIGRISDRKGIEILIDAFQVIHQEYPNSYLLLVGSPAPGKEDFLDQMEVKIKEYQLTNHVKFVPFVNNVYPYWQAMDIVIIPSKEPEPFGLVAIEAMLVKKPVIVANHGGLTEIVDNNITGIKFEPNNLIELVSAMKELTEDKEKRILYGENGQKIVLEKFNVDRYVDNIAIICKKLI</sequence>
<dbReference type="RefSeq" id="WP_114998556.1">
    <property type="nucleotide sequence ID" value="NZ_UFXS01000001.1"/>
</dbReference>
<evidence type="ECO:0000256" key="1">
    <source>
        <dbReference type="SAM" id="Phobius"/>
    </source>
</evidence>
<keyword evidence="3" id="KW-0328">Glycosyltransferase</keyword>
<protein>
    <submittedName>
        <fullName evidence="3">Mannosylfructose-phosphate synthase</fullName>
        <ecNumber evidence="3">2.4.1.246</ecNumber>
    </submittedName>
</protein>
<keyword evidence="1" id="KW-0472">Membrane</keyword>
<reference evidence="3 4" key="1">
    <citation type="submission" date="2018-06" db="EMBL/GenBank/DDBJ databases">
        <authorList>
            <consortium name="Pathogen Informatics"/>
            <person name="Doyle S."/>
        </authorList>
    </citation>
    <scope>NUCLEOTIDE SEQUENCE [LARGE SCALE GENOMIC DNA]</scope>
    <source>
        <strain evidence="3 4">NCTC13456</strain>
    </source>
</reference>